<protein>
    <submittedName>
        <fullName evidence="2">Uncharacterized protein</fullName>
    </submittedName>
</protein>
<feature type="region of interest" description="Disordered" evidence="1">
    <location>
        <begin position="1"/>
        <end position="29"/>
    </location>
</feature>
<dbReference type="Proteomes" id="UP000499080">
    <property type="component" value="Unassembled WGS sequence"/>
</dbReference>
<dbReference type="AlphaFoldDB" id="A0A4Y2H902"/>
<accession>A0A4Y2H902</accession>
<evidence type="ECO:0000256" key="1">
    <source>
        <dbReference type="SAM" id="MobiDB-lite"/>
    </source>
</evidence>
<comment type="caution">
    <text evidence="2">The sequence shown here is derived from an EMBL/GenBank/DDBJ whole genome shotgun (WGS) entry which is preliminary data.</text>
</comment>
<organism evidence="2 3">
    <name type="scientific">Araneus ventricosus</name>
    <name type="common">Orbweaver spider</name>
    <name type="synonym">Epeira ventricosa</name>
    <dbReference type="NCBI Taxonomy" id="182803"/>
    <lineage>
        <taxon>Eukaryota</taxon>
        <taxon>Metazoa</taxon>
        <taxon>Ecdysozoa</taxon>
        <taxon>Arthropoda</taxon>
        <taxon>Chelicerata</taxon>
        <taxon>Arachnida</taxon>
        <taxon>Araneae</taxon>
        <taxon>Araneomorphae</taxon>
        <taxon>Entelegynae</taxon>
        <taxon>Araneoidea</taxon>
        <taxon>Araneidae</taxon>
        <taxon>Araneus</taxon>
    </lineage>
</organism>
<evidence type="ECO:0000313" key="3">
    <source>
        <dbReference type="Proteomes" id="UP000499080"/>
    </source>
</evidence>
<keyword evidence="3" id="KW-1185">Reference proteome</keyword>
<name>A0A4Y2H902_ARAVE</name>
<proteinExistence type="predicted"/>
<evidence type="ECO:0000313" key="2">
    <source>
        <dbReference type="EMBL" id="GBM62183.1"/>
    </source>
</evidence>
<sequence length="155" mass="17342">MNRSLRSPRATVPTPSTCFQSGTPTQLSRESFTPLPPFCGFRFCERGSLPSPFCGFCFCERGSLPSPFCSFCFCEKVSLSLSPFCGFRFCERGSLSLPHDRISVLWPSALNGKRDRVKIQTFRPHCISSHRNLALTTGFREKALQTVWSGGLMND</sequence>
<feature type="compositionally biased region" description="Polar residues" evidence="1">
    <location>
        <begin position="13"/>
        <end position="29"/>
    </location>
</feature>
<gene>
    <name evidence="2" type="ORF">AVEN_189397_1</name>
</gene>
<dbReference type="EMBL" id="BGPR01001804">
    <property type="protein sequence ID" value="GBM62183.1"/>
    <property type="molecule type" value="Genomic_DNA"/>
</dbReference>
<reference evidence="2 3" key="1">
    <citation type="journal article" date="2019" name="Sci. Rep.">
        <title>Orb-weaving spider Araneus ventricosus genome elucidates the spidroin gene catalogue.</title>
        <authorList>
            <person name="Kono N."/>
            <person name="Nakamura H."/>
            <person name="Ohtoshi R."/>
            <person name="Moran D.A.P."/>
            <person name="Shinohara A."/>
            <person name="Yoshida Y."/>
            <person name="Fujiwara M."/>
            <person name="Mori M."/>
            <person name="Tomita M."/>
            <person name="Arakawa K."/>
        </authorList>
    </citation>
    <scope>NUCLEOTIDE SEQUENCE [LARGE SCALE GENOMIC DNA]</scope>
</reference>